<name>A0A8S5V4J1_9CAUD</name>
<accession>A0A8S5V4J1</accession>
<evidence type="ECO:0000313" key="1">
    <source>
        <dbReference type="EMBL" id="DAG01672.1"/>
    </source>
</evidence>
<protein>
    <submittedName>
        <fullName evidence="1">Uncharacterized protein</fullName>
    </submittedName>
</protein>
<dbReference type="EMBL" id="BK016196">
    <property type="protein sequence ID" value="DAG01672.1"/>
    <property type="molecule type" value="Genomic_DNA"/>
</dbReference>
<organism evidence="1">
    <name type="scientific">Siphoviridae sp. ct87j35</name>
    <dbReference type="NCBI Taxonomy" id="2825356"/>
    <lineage>
        <taxon>Viruses</taxon>
        <taxon>Duplodnaviria</taxon>
        <taxon>Heunggongvirae</taxon>
        <taxon>Uroviricota</taxon>
        <taxon>Caudoviricetes</taxon>
    </lineage>
</organism>
<reference evidence="1" key="1">
    <citation type="journal article" date="2021" name="Proc. Natl. Acad. Sci. U.S.A.">
        <title>A Catalog of Tens of Thousands of Viruses from Human Metagenomes Reveals Hidden Associations with Chronic Diseases.</title>
        <authorList>
            <person name="Tisza M.J."/>
            <person name="Buck C.B."/>
        </authorList>
    </citation>
    <scope>NUCLEOTIDE SEQUENCE</scope>
    <source>
        <strain evidence="1">Ct87j35</strain>
    </source>
</reference>
<proteinExistence type="predicted"/>
<sequence>MEEKMNKRALTKIGNIVEIIMVMLNCSYLEAFIIVVRSSTGKAILEGDMATIYQSAACCVEDIGREISKSEYAKYFSNECINKAIDSIRYNNEQNRLRYEKMVV</sequence>